<evidence type="ECO:0000256" key="1">
    <source>
        <dbReference type="SAM" id="Phobius"/>
    </source>
</evidence>
<sequence>MRPVDPPSSPLPLPSSALVLASYGPNKSQRARKPLMLCKYRYIIFLGHRAGWGVEVEGKQDIRNKYVGTWKCTDKSMHLLLSEGSWGEFTYLSFPVSLDPLSPHPSAPSSTFKTIASASVVTACSLIPVFFFLLLRALVIS</sequence>
<evidence type="ECO:0000313" key="3">
    <source>
        <dbReference type="Proteomes" id="UP000558488"/>
    </source>
</evidence>
<proteinExistence type="predicted"/>
<reference evidence="2 3" key="1">
    <citation type="journal article" date="2020" name="Nature">
        <title>Six reference-quality genomes reveal evolution of bat adaptations.</title>
        <authorList>
            <person name="Jebb D."/>
            <person name="Huang Z."/>
            <person name="Pippel M."/>
            <person name="Hughes G.M."/>
            <person name="Lavrichenko K."/>
            <person name="Devanna P."/>
            <person name="Winkler S."/>
            <person name="Jermiin L.S."/>
            <person name="Skirmuntt E.C."/>
            <person name="Katzourakis A."/>
            <person name="Burkitt-Gray L."/>
            <person name="Ray D.A."/>
            <person name="Sullivan K.A.M."/>
            <person name="Roscito J.G."/>
            <person name="Kirilenko B.M."/>
            <person name="Davalos L.M."/>
            <person name="Corthals A.P."/>
            <person name="Power M.L."/>
            <person name="Jones G."/>
            <person name="Ransome R.D."/>
            <person name="Dechmann D.K.N."/>
            <person name="Locatelli A.G."/>
            <person name="Puechmaille S.J."/>
            <person name="Fedrigo O."/>
            <person name="Jarvis E.D."/>
            <person name="Hiller M."/>
            <person name="Vernes S.C."/>
            <person name="Myers E.W."/>
            <person name="Teeling E.C."/>
        </authorList>
    </citation>
    <scope>NUCLEOTIDE SEQUENCE [LARGE SCALE GENOMIC DNA]</scope>
    <source>
        <strain evidence="2">MPipKuh1</strain>
        <tissue evidence="2">Flight muscle</tissue>
    </source>
</reference>
<dbReference type="AlphaFoldDB" id="A0A7J8B120"/>
<keyword evidence="1" id="KW-1133">Transmembrane helix</keyword>
<keyword evidence="1" id="KW-0812">Transmembrane</keyword>
<gene>
    <name evidence="2" type="ORF">mPipKuh1_007712</name>
</gene>
<keyword evidence="3" id="KW-1185">Reference proteome</keyword>
<dbReference type="Proteomes" id="UP000558488">
    <property type="component" value="Unassembled WGS sequence"/>
</dbReference>
<comment type="caution">
    <text evidence="2">The sequence shown here is derived from an EMBL/GenBank/DDBJ whole genome shotgun (WGS) entry which is preliminary data.</text>
</comment>
<feature type="transmembrane region" description="Helical" evidence="1">
    <location>
        <begin position="115"/>
        <end position="139"/>
    </location>
</feature>
<accession>A0A7J8B120</accession>
<protein>
    <submittedName>
        <fullName evidence="2">Uncharacterized protein</fullName>
    </submittedName>
</protein>
<evidence type="ECO:0000313" key="2">
    <source>
        <dbReference type="EMBL" id="KAF6392503.1"/>
    </source>
</evidence>
<name>A0A7J8B120_PIPKU</name>
<dbReference type="EMBL" id="JACAGB010000001">
    <property type="protein sequence ID" value="KAF6392503.1"/>
    <property type="molecule type" value="Genomic_DNA"/>
</dbReference>
<keyword evidence="1" id="KW-0472">Membrane</keyword>
<organism evidence="2 3">
    <name type="scientific">Pipistrellus kuhlii</name>
    <name type="common">Kuhl's pipistrelle</name>
    <dbReference type="NCBI Taxonomy" id="59472"/>
    <lineage>
        <taxon>Eukaryota</taxon>
        <taxon>Metazoa</taxon>
        <taxon>Chordata</taxon>
        <taxon>Craniata</taxon>
        <taxon>Vertebrata</taxon>
        <taxon>Euteleostomi</taxon>
        <taxon>Mammalia</taxon>
        <taxon>Eutheria</taxon>
        <taxon>Laurasiatheria</taxon>
        <taxon>Chiroptera</taxon>
        <taxon>Yangochiroptera</taxon>
        <taxon>Vespertilionidae</taxon>
        <taxon>Pipistrellus</taxon>
    </lineage>
</organism>